<reference evidence="5 6" key="1">
    <citation type="submission" date="2019-12" db="EMBL/GenBank/DDBJ databases">
        <title>Maritimibacter sp. nov. sp. isolated from sea sand.</title>
        <authorList>
            <person name="Kim J."/>
            <person name="Jeong S.E."/>
            <person name="Jung H.S."/>
            <person name="Jeon C.O."/>
        </authorList>
    </citation>
    <scope>NUCLEOTIDE SEQUENCE [LARGE SCALE GENOMIC DNA]</scope>
    <source>
        <strain evidence="5 6">DP07</strain>
    </source>
</reference>
<proteinExistence type="predicted"/>
<dbReference type="RefSeq" id="WP_161351837.1">
    <property type="nucleotide sequence ID" value="NZ_WTUX01000013.1"/>
</dbReference>
<comment type="caution">
    <text evidence="5">The sequence shown here is derived from an EMBL/GenBank/DDBJ whole genome shotgun (WGS) entry which is preliminary data.</text>
</comment>
<dbReference type="GO" id="GO:0046872">
    <property type="term" value="F:metal ion binding"/>
    <property type="evidence" value="ECO:0007669"/>
    <property type="project" value="UniProtKB-KW"/>
</dbReference>
<dbReference type="Proteomes" id="UP000467322">
    <property type="component" value="Unassembled WGS sequence"/>
</dbReference>
<dbReference type="InterPro" id="IPR008567">
    <property type="entry name" value="BKACE"/>
</dbReference>
<dbReference type="Gene3D" id="3.20.20.70">
    <property type="entry name" value="Aldolase class I"/>
    <property type="match status" value="1"/>
</dbReference>
<keyword evidence="3" id="KW-0479">Metal-binding</keyword>
<gene>
    <name evidence="5" type="ORF">GQE99_11805</name>
</gene>
<dbReference type="PANTHER" id="PTHR37418:SF2">
    <property type="entry name" value="3-KETO-5-AMINOHEXANOATE CLEAVAGE ENZYME"/>
    <property type="match status" value="1"/>
</dbReference>
<evidence type="ECO:0000256" key="1">
    <source>
        <dbReference type="ARBA" id="ARBA00001947"/>
    </source>
</evidence>
<protein>
    <submittedName>
        <fullName evidence="5">3-keto-5-aminohexanoate cleavage protein</fullName>
    </submittedName>
</protein>
<dbReference type="InterPro" id="IPR013785">
    <property type="entry name" value="Aldolase_TIM"/>
</dbReference>
<dbReference type="AlphaFoldDB" id="A0A845MAF4"/>
<name>A0A845MAF4_9RHOB</name>
<organism evidence="5 6">
    <name type="scientific">Maritimibacter harenae</name>
    <dbReference type="NCBI Taxonomy" id="2606218"/>
    <lineage>
        <taxon>Bacteria</taxon>
        <taxon>Pseudomonadati</taxon>
        <taxon>Pseudomonadota</taxon>
        <taxon>Alphaproteobacteria</taxon>
        <taxon>Rhodobacterales</taxon>
        <taxon>Roseobacteraceae</taxon>
        <taxon>Maritimibacter</taxon>
    </lineage>
</organism>
<evidence type="ECO:0000256" key="4">
    <source>
        <dbReference type="ARBA" id="ARBA00022833"/>
    </source>
</evidence>
<dbReference type="PANTHER" id="PTHR37418">
    <property type="entry name" value="3-KETO-5-AMINOHEXANOATE CLEAVAGE ENZYME-RELATED"/>
    <property type="match status" value="1"/>
</dbReference>
<sequence>MSDKVIVTVAPTSNFHGKDANPALPEQPAEIAQSVREAYDAGACLAHMHARDANGVQSTDPAIVTQINAQVRAACPVIIQNSIAPAMGANAEDAGTGMRTLDAFPEMSSIDLGYAVINLPQGEHHIGWSLSFLRKAALIMKERGIRPEMEIFNNSQLDLAATLIAEGLIEPPLSYSFVMGMNRANQSAMGWHPATLFSMVQLLPAGAKFSTLGVGPAQHPATVQSLILGGGVRVGFEDSITYRKGEPATSNAQLVERIVTIIRDLGMEPATPAEAREMLGVPQLGTPESIETRHPEYRVIREPA</sequence>
<evidence type="ECO:0000313" key="5">
    <source>
        <dbReference type="EMBL" id="MZR13701.1"/>
    </source>
</evidence>
<keyword evidence="4" id="KW-0862">Zinc</keyword>
<evidence type="ECO:0000256" key="3">
    <source>
        <dbReference type="ARBA" id="ARBA00022723"/>
    </source>
</evidence>
<evidence type="ECO:0000256" key="2">
    <source>
        <dbReference type="ARBA" id="ARBA00022679"/>
    </source>
</evidence>
<keyword evidence="6" id="KW-1185">Reference proteome</keyword>
<dbReference type="GO" id="GO:0043720">
    <property type="term" value="F:3-keto-5-aminohexanoate cleavage activity"/>
    <property type="evidence" value="ECO:0007669"/>
    <property type="project" value="InterPro"/>
</dbReference>
<dbReference type="EMBL" id="WTUX01000013">
    <property type="protein sequence ID" value="MZR13701.1"/>
    <property type="molecule type" value="Genomic_DNA"/>
</dbReference>
<evidence type="ECO:0000313" key="6">
    <source>
        <dbReference type="Proteomes" id="UP000467322"/>
    </source>
</evidence>
<keyword evidence="2" id="KW-0808">Transferase</keyword>
<dbReference type="Pfam" id="PF05853">
    <property type="entry name" value="BKACE"/>
    <property type="match status" value="1"/>
</dbReference>
<comment type="cofactor">
    <cofactor evidence="1">
        <name>Zn(2+)</name>
        <dbReference type="ChEBI" id="CHEBI:29105"/>
    </cofactor>
</comment>
<accession>A0A845MAF4</accession>